<evidence type="ECO:0000313" key="1">
    <source>
        <dbReference type="EMBL" id="KAJ5075347.1"/>
    </source>
</evidence>
<dbReference type="SMART" id="SM00174">
    <property type="entry name" value="RHO"/>
    <property type="match status" value="1"/>
</dbReference>
<dbReference type="SMART" id="SM00175">
    <property type="entry name" value="RAB"/>
    <property type="match status" value="1"/>
</dbReference>
<dbReference type="AlphaFoldDB" id="A0A9Q0LLZ4"/>
<evidence type="ECO:0000313" key="2">
    <source>
        <dbReference type="Proteomes" id="UP001149090"/>
    </source>
</evidence>
<dbReference type="SMART" id="SM00173">
    <property type="entry name" value="RAS"/>
    <property type="match status" value="1"/>
</dbReference>
<dbReference type="GO" id="GO:0003924">
    <property type="term" value="F:GTPase activity"/>
    <property type="evidence" value="ECO:0007669"/>
    <property type="project" value="InterPro"/>
</dbReference>
<dbReference type="Proteomes" id="UP001149090">
    <property type="component" value="Unassembled WGS sequence"/>
</dbReference>
<dbReference type="Gene3D" id="3.40.50.300">
    <property type="entry name" value="P-loop containing nucleotide triphosphate hydrolases"/>
    <property type="match status" value="1"/>
</dbReference>
<dbReference type="InterPro" id="IPR027417">
    <property type="entry name" value="P-loop_NTPase"/>
</dbReference>
<proteinExistence type="predicted"/>
<reference evidence="1" key="1">
    <citation type="submission" date="2022-10" db="EMBL/GenBank/DDBJ databases">
        <title>Novel sulphate-reducing endosymbionts in the free-living metamonad Anaeramoeba.</title>
        <authorList>
            <person name="Jerlstrom-Hultqvist J."/>
            <person name="Cepicka I."/>
            <person name="Gallot-Lavallee L."/>
            <person name="Salas-Leiva D."/>
            <person name="Curtis B.A."/>
            <person name="Zahonova K."/>
            <person name="Pipaliya S."/>
            <person name="Dacks J."/>
            <person name="Roger A.J."/>
        </authorList>
    </citation>
    <scope>NUCLEOTIDE SEQUENCE</scope>
    <source>
        <strain evidence="1">BMAN</strain>
    </source>
</reference>
<dbReference type="InterPro" id="IPR050209">
    <property type="entry name" value="Rab_GTPases_membrane_traffic"/>
</dbReference>
<sequence>MTSLTLKLILLGNTQVGKSCLLQRQERFRSITSAYYRDANAVLVVYDITNRESFEQVEYWINDISKNAPKNVSVTLVGNKLDLQLSRKVTLQEGQFSFVSETFLSLAESAFEKCKLDKDKDIDINPPTKPNKSSCC</sequence>
<keyword evidence="2" id="KW-1185">Reference proteome</keyword>
<dbReference type="OMA" id="QVEYWIN"/>
<dbReference type="GO" id="GO:0005525">
    <property type="term" value="F:GTP binding"/>
    <property type="evidence" value="ECO:0007669"/>
    <property type="project" value="InterPro"/>
</dbReference>
<protein>
    <submittedName>
        <fullName evidence="1">Ras-related protein rab-37</fullName>
    </submittedName>
</protein>
<dbReference type="CDD" id="cd00154">
    <property type="entry name" value="Rab"/>
    <property type="match status" value="1"/>
</dbReference>
<dbReference type="InterPro" id="IPR001806">
    <property type="entry name" value="Small_GTPase"/>
</dbReference>
<dbReference type="PROSITE" id="PS51419">
    <property type="entry name" value="RAB"/>
    <property type="match status" value="1"/>
</dbReference>
<comment type="caution">
    <text evidence="1">The sequence shown here is derived from an EMBL/GenBank/DDBJ whole genome shotgun (WGS) entry which is preliminary data.</text>
</comment>
<gene>
    <name evidence="1" type="ORF">M0811_07317</name>
</gene>
<dbReference type="Pfam" id="PF00071">
    <property type="entry name" value="Ras"/>
    <property type="match status" value="1"/>
</dbReference>
<dbReference type="SUPFAM" id="SSF52540">
    <property type="entry name" value="P-loop containing nucleoside triphosphate hydrolases"/>
    <property type="match status" value="1"/>
</dbReference>
<dbReference type="EMBL" id="JAPDFW010000065">
    <property type="protein sequence ID" value="KAJ5075347.1"/>
    <property type="molecule type" value="Genomic_DNA"/>
</dbReference>
<dbReference type="OrthoDB" id="9989112at2759"/>
<organism evidence="1 2">
    <name type="scientific">Anaeramoeba ignava</name>
    <name type="common">Anaerobic marine amoeba</name>
    <dbReference type="NCBI Taxonomy" id="1746090"/>
    <lineage>
        <taxon>Eukaryota</taxon>
        <taxon>Metamonada</taxon>
        <taxon>Anaeramoebidae</taxon>
        <taxon>Anaeramoeba</taxon>
    </lineage>
</organism>
<name>A0A9Q0LLZ4_ANAIG</name>
<dbReference type="PANTHER" id="PTHR47979">
    <property type="entry name" value="DRAB11-RELATED"/>
    <property type="match status" value="1"/>
</dbReference>
<accession>A0A9Q0LLZ4</accession>